<dbReference type="RefSeq" id="WP_196395941.1">
    <property type="nucleotide sequence ID" value="NZ_JADNYM010000006.1"/>
</dbReference>
<dbReference type="Proteomes" id="UP000655366">
    <property type="component" value="Unassembled WGS sequence"/>
</dbReference>
<keyword evidence="1" id="KW-0812">Transmembrane</keyword>
<gene>
    <name evidence="2" type="ORF">IV500_06085</name>
</gene>
<feature type="transmembrane region" description="Helical" evidence="1">
    <location>
        <begin position="80"/>
        <end position="100"/>
    </location>
</feature>
<proteinExistence type="predicted"/>
<feature type="transmembrane region" description="Helical" evidence="1">
    <location>
        <begin position="140"/>
        <end position="160"/>
    </location>
</feature>
<organism evidence="2 3">
    <name type="scientific">Arthrobacter terrae</name>
    <dbReference type="NCBI Taxonomy" id="2935737"/>
    <lineage>
        <taxon>Bacteria</taxon>
        <taxon>Bacillati</taxon>
        <taxon>Actinomycetota</taxon>
        <taxon>Actinomycetes</taxon>
        <taxon>Micrococcales</taxon>
        <taxon>Micrococcaceae</taxon>
        <taxon>Arthrobacter</taxon>
    </lineage>
</organism>
<evidence type="ECO:0000313" key="3">
    <source>
        <dbReference type="Proteomes" id="UP000655366"/>
    </source>
</evidence>
<evidence type="ECO:0000313" key="2">
    <source>
        <dbReference type="EMBL" id="MBG0738992.1"/>
    </source>
</evidence>
<evidence type="ECO:0000256" key="1">
    <source>
        <dbReference type="SAM" id="Phobius"/>
    </source>
</evidence>
<dbReference type="EMBL" id="JADNYM010000006">
    <property type="protein sequence ID" value="MBG0738992.1"/>
    <property type="molecule type" value="Genomic_DNA"/>
</dbReference>
<dbReference type="AlphaFoldDB" id="A0A931CL68"/>
<feature type="transmembrane region" description="Helical" evidence="1">
    <location>
        <begin position="56"/>
        <end position="73"/>
    </location>
</feature>
<dbReference type="PIRSF" id="PIRSF009160">
    <property type="entry name" value="UCP009160"/>
    <property type="match status" value="1"/>
</dbReference>
<dbReference type="PANTHER" id="PTHR41282">
    <property type="entry name" value="CONSERVED TRANSMEMBRANE PROTEIN-RELATED"/>
    <property type="match status" value="1"/>
</dbReference>
<keyword evidence="1" id="KW-1133">Transmembrane helix</keyword>
<feature type="transmembrane region" description="Helical" evidence="1">
    <location>
        <begin position="106"/>
        <end position="128"/>
    </location>
</feature>
<reference evidence="2 3" key="1">
    <citation type="submission" date="2020-11" db="EMBL/GenBank/DDBJ databases">
        <title>Arthrobacter antarcticus sp. nov., isolated from Antarctic Soil.</title>
        <authorList>
            <person name="Li J."/>
        </authorList>
    </citation>
    <scope>NUCLEOTIDE SEQUENCE [LARGE SCALE GENOMIC DNA]</scope>
    <source>
        <strain evidence="2 3">Z1-20</strain>
    </source>
</reference>
<keyword evidence="1" id="KW-0472">Membrane</keyword>
<dbReference type="InterPro" id="IPR010539">
    <property type="entry name" value="BaxI_1-like"/>
</dbReference>
<feature type="transmembrane region" description="Helical" evidence="1">
    <location>
        <begin position="221"/>
        <end position="241"/>
    </location>
</feature>
<name>A0A931CL68_9MICC</name>
<dbReference type="PANTHER" id="PTHR41282:SF1">
    <property type="entry name" value="CONSERVED TRANSMEMBRANE PROTEIN-RELATED"/>
    <property type="match status" value="1"/>
</dbReference>
<protein>
    <submittedName>
        <fullName evidence="2">Bax inhibitor-1/YccA family protein</fullName>
    </submittedName>
</protein>
<feature type="transmembrane region" description="Helical" evidence="1">
    <location>
        <begin position="180"/>
        <end position="200"/>
    </location>
</feature>
<accession>A0A931CL68</accession>
<comment type="caution">
    <text evidence="2">The sequence shown here is derived from an EMBL/GenBank/DDBJ whole genome shotgun (WGS) entry which is preliminary data.</text>
</comment>
<keyword evidence="3" id="KW-1185">Reference proteome</keyword>
<feature type="transmembrane region" description="Helical" evidence="1">
    <location>
        <begin position="32"/>
        <end position="50"/>
    </location>
</feature>
<dbReference type="Pfam" id="PF12811">
    <property type="entry name" value="BaxI_1"/>
    <property type="match status" value="1"/>
</dbReference>
<sequence length="247" mass="26452">MSNPVFTKKKKAPPYRSVQMPAAVDAMTYDDVIMKTVLCLALLLAGGAIGWANPDLTLIGAPVATVLAFVTIYKRTPSPALILGYAALEGVALGGISSVFEARFEGIVVQAVLATLSVFAVALAVFKFGNVRATPKMMKFLLIAMVGYLIYAIINLLLVAFHVVNTPFGISSMKIPGTGIPIGVVVGLLIVLMAAFNFIVDFTVIEDDVKTGAPRTESWRNAFGLMLTIVWLYVEVLRLLALLRGSD</sequence>